<dbReference type="Pfam" id="PF07715">
    <property type="entry name" value="Plug"/>
    <property type="match status" value="1"/>
</dbReference>
<keyword evidence="5 7" id="KW-0472">Membrane</keyword>
<proteinExistence type="inferred from homology"/>
<evidence type="ECO:0000256" key="3">
    <source>
        <dbReference type="ARBA" id="ARBA00022452"/>
    </source>
</evidence>
<feature type="signal peptide" evidence="8">
    <location>
        <begin position="1"/>
        <end position="21"/>
    </location>
</feature>
<dbReference type="Pfam" id="PF13715">
    <property type="entry name" value="CarbopepD_reg_2"/>
    <property type="match status" value="1"/>
</dbReference>
<dbReference type="SUPFAM" id="SSF56935">
    <property type="entry name" value="Porins"/>
    <property type="match status" value="1"/>
</dbReference>
<evidence type="ECO:0000256" key="6">
    <source>
        <dbReference type="ARBA" id="ARBA00023237"/>
    </source>
</evidence>
<reference evidence="10 11" key="1">
    <citation type="submission" date="2019-03" db="EMBL/GenBank/DDBJ databases">
        <title>Single cell metagenomics reveals metabolic interactions within the superorganism composed of flagellate Streblomastix strix and complex community of Bacteroidetes bacteria on its surface.</title>
        <authorList>
            <person name="Treitli S.C."/>
            <person name="Kolisko M."/>
            <person name="Husnik F."/>
            <person name="Keeling P."/>
            <person name="Hampl V."/>
        </authorList>
    </citation>
    <scope>NUCLEOTIDE SEQUENCE [LARGE SCALE GENOMIC DNA]</scope>
    <source>
        <strain evidence="10">St1</strain>
    </source>
</reference>
<feature type="chain" id="PRO_5024460132" evidence="8">
    <location>
        <begin position="22"/>
        <end position="1093"/>
    </location>
</feature>
<comment type="caution">
    <text evidence="10">The sequence shown here is derived from an EMBL/GenBank/DDBJ whole genome shotgun (WGS) entry which is preliminary data.</text>
</comment>
<keyword evidence="3 7" id="KW-1134">Transmembrane beta strand</keyword>
<dbReference type="Gene3D" id="2.40.170.20">
    <property type="entry name" value="TonB-dependent receptor, beta-barrel domain"/>
    <property type="match status" value="1"/>
</dbReference>
<dbReference type="AlphaFoldDB" id="A0A5M8P0L8"/>
<evidence type="ECO:0000256" key="7">
    <source>
        <dbReference type="PROSITE-ProRule" id="PRU01360"/>
    </source>
</evidence>
<keyword evidence="8" id="KW-0732">Signal</keyword>
<feature type="domain" description="TonB-dependent receptor plug" evidence="9">
    <location>
        <begin position="126"/>
        <end position="251"/>
    </location>
</feature>
<evidence type="ECO:0000313" key="10">
    <source>
        <dbReference type="EMBL" id="KAA6301977.1"/>
    </source>
</evidence>
<dbReference type="InterPro" id="IPR023997">
    <property type="entry name" value="TonB-dep_OMP_SusC/RagA_CS"/>
</dbReference>
<dbReference type="GO" id="GO:0009279">
    <property type="term" value="C:cell outer membrane"/>
    <property type="evidence" value="ECO:0007669"/>
    <property type="project" value="UniProtKB-SubCell"/>
</dbReference>
<evidence type="ECO:0000313" key="11">
    <source>
        <dbReference type="Proteomes" id="UP000324575"/>
    </source>
</evidence>
<dbReference type="InterPro" id="IPR036942">
    <property type="entry name" value="Beta-barrel_TonB_sf"/>
</dbReference>
<dbReference type="InterPro" id="IPR008969">
    <property type="entry name" value="CarboxyPept-like_regulatory"/>
</dbReference>
<dbReference type="InterPro" id="IPR037066">
    <property type="entry name" value="Plug_dom_sf"/>
</dbReference>
<evidence type="ECO:0000256" key="5">
    <source>
        <dbReference type="ARBA" id="ARBA00023136"/>
    </source>
</evidence>
<evidence type="ECO:0000256" key="1">
    <source>
        <dbReference type="ARBA" id="ARBA00004571"/>
    </source>
</evidence>
<dbReference type="Proteomes" id="UP000324575">
    <property type="component" value="Unassembled WGS sequence"/>
</dbReference>
<keyword evidence="4 7" id="KW-0812">Transmembrane</keyword>
<dbReference type="InterPro" id="IPR039426">
    <property type="entry name" value="TonB-dep_rcpt-like"/>
</dbReference>
<dbReference type="InterPro" id="IPR023996">
    <property type="entry name" value="TonB-dep_OMP_SusC/RagA"/>
</dbReference>
<dbReference type="InterPro" id="IPR012910">
    <property type="entry name" value="Plug_dom"/>
</dbReference>
<dbReference type="NCBIfam" id="TIGR04057">
    <property type="entry name" value="SusC_RagA_signa"/>
    <property type="match status" value="1"/>
</dbReference>
<accession>A0A5M8P0L8</accession>
<organism evidence="10 11">
    <name type="scientific">Candidatus Ordinivivax streblomastigis</name>
    <dbReference type="NCBI Taxonomy" id="2540710"/>
    <lineage>
        <taxon>Bacteria</taxon>
        <taxon>Pseudomonadati</taxon>
        <taxon>Bacteroidota</taxon>
        <taxon>Bacteroidia</taxon>
        <taxon>Bacteroidales</taxon>
        <taxon>Candidatus Ordinivivax</taxon>
    </lineage>
</organism>
<protein>
    <submittedName>
        <fullName evidence="10">TonB-dependent receptor SusC</fullName>
    </submittedName>
</protein>
<keyword evidence="2 7" id="KW-0813">Transport</keyword>
<dbReference type="PROSITE" id="PS52016">
    <property type="entry name" value="TONB_DEPENDENT_REC_3"/>
    <property type="match status" value="1"/>
</dbReference>
<evidence type="ECO:0000259" key="9">
    <source>
        <dbReference type="Pfam" id="PF07715"/>
    </source>
</evidence>
<evidence type="ECO:0000256" key="4">
    <source>
        <dbReference type="ARBA" id="ARBA00022692"/>
    </source>
</evidence>
<keyword evidence="6 7" id="KW-0998">Cell outer membrane</keyword>
<name>A0A5M8P0L8_9BACT</name>
<comment type="similarity">
    <text evidence="7">Belongs to the TonB-dependent receptor family.</text>
</comment>
<dbReference type="Gene3D" id="2.60.40.1120">
    <property type="entry name" value="Carboxypeptidase-like, regulatory domain"/>
    <property type="match status" value="1"/>
</dbReference>
<keyword evidence="10" id="KW-0675">Receptor</keyword>
<dbReference type="Gene3D" id="2.170.130.10">
    <property type="entry name" value="TonB-dependent receptor, plug domain"/>
    <property type="match status" value="1"/>
</dbReference>
<gene>
    <name evidence="10" type="ORF">EZS26_001793</name>
</gene>
<dbReference type="NCBIfam" id="TIGR04056">
    <property type="entry name" value="OMP_RagA_SusC"/>
    <property type="match status" value="1"/>
</dbReference>
<sequence length="1093" mass="122958">MLMKLFSVLIISLLTVHTIGAANRQIQGTVVSAEDGLPLTGASVYVLSDDLKKINYDQPTLGITTDIDGNFTLNIPSTITRIFCSYMGFKNREIALTADNTYSISLQPSDIMLQDFVVTGYQQVEKRKLTAAISKIEISDETVGAIHSVDQALAGKIAGLSAVTTTGAPGAPVKIRIRGTASLNGTQDPLWVLDGIPLEGSDIPKMEDLKDIDNLYTSSVSGINPSDIESITVLKDAAATAIYGARAANGVIVITTKSGKKGKTRVNFSSRLSYSPNIHIDRLNLLSSEEKVPLELALLQSDYTFRETKGGVAGIIHEQNEMSSYKSGGWDALSPATQAEINRLKTINTDWNDILFRDVFSQEYNLSLSGGNDVANYYSSVGYFDEQGNVPGVGMDRFNITGKVSYKLSNAIKFGASIFANQRKNTSFLSNYNGFTNPVRYARWANPYQPAFDENGQYVYDTNIQGKGDESLNFNIFEERNNSSYEKKTQSLSSIFDLELRFSEQLKFTSQVGIQYDNNNSEKIADHETYTMRYDRYRSTVLSNGVSKSFLPDGGKNTISNDHTSQATGKFMAEYRNSWRNTHEMEIMLGNELRKNSYEQVTSTAYGFDRMTLTTKPVIYPDESYVKYFPTFAKDEIENAYVSWFSTFSYSFRRKYTVGGSVRFDGSNLFGVDKKYRYLPLYSVSGLWRLSEESFLEEVKWLDDLLIRTSYGLQGNIDKSTSPFILGRYSESSLLPNSYEQTITIESPPNNTLRWEKTHAFNVGFESSAFNQGISLSANYYYRYGVDLIAPQSLSLETGFYTTMHNWASIRNQGIEVSAGSRNIHTKTFSWFTNINLSYNVNKVLKDNIPENRTTPSREGYPVGAIFGYKYGGLDNEGYPLFITPSGERLNAKDYFQLELSGPDVKTKLTAAQQRELYYYIGTSEPPVSGGFTNTFRVKAFELSINCIFNLGQYVQVPPSYSLTAYDRGLNSNRDILSRWTPENQQTAFPSLITENKRKEEFRGFSYYSYDNSFDLWIKKNDYMRVQNIRLAYDLPESFNRIFHIHSGILSLEARNLLVIASDYKNFLDPETMGNPSAQPIPKTIIFSLNLNF</sequence>
<dbReference type="SUPFAM" id="SSF49464">
    <property type="entry name" value="Carboxypeptidase regulatory domain-like"/>
    <property type="match status" value="1"/>
</dbReference>
<evidence type="ECO:0000256" key="8">
    <source>
        <dbReference type="SAM" id="SignalP"/>
    </source>
</evidence>
<comment type="subcellular location">
    <subcellularLocation>
        <location evidence="1 7">Cell outer membrane</location>
        <topology evidence="1 7">Multi-pass membrane protein</topology>
    </subcellularLocation>
</comment>
<evidence type="ECO:0000256" key="2">
    <source>
        <dbReference type="ARBA" id="ARBA00022448"/>
    </source>
</evidence>
<dbReference type="EMBL" id="SNRX01000011">
    <property type="protein sequence ID" value="KAA6301977.1"/>
    <property type="molecule type" value="Genomic_DNA"/>
</dbReference>